<proteinExistence type="inferred from homology"/>
<protein>
    <recommendedName>
        <fullName evidence="9">Calcineurin-like phosphoesterase domain-containing protein</fullName>
    </recommendedName>
</protein>
<comment type="subcellular location">
    <subcellularLocation>
        <location evidence="1">Secreted</location>
    </subcellularLocation>
</comment>
<dbReference type="PANTHER" id="PTHR10340:SF57">
    <property type="entry name" value="METALLOPHOS DOMAIN-CONTAINING PROTEIN"/>
    <property type="match status" value="1"/>
</dbReference>
<dbReference type="GO" id="GO:0005576">
    <property type="term" value="C:extracellular region"/>
    <property type="evidence" value="ECO:0007669"/>
    <property type="project" value="UniProtKB-SubCell"/>
</dbReference>
<feature type="domain" description="Calcineurin-like phosphoesterase" evidence="6">
    <location>
        <begin position="13"/>
        <end position="163"/>
    </location>
</feature>
<evidence type="ECO:0000313" key="8">
    <source>
        <dbReference type="EMBL" id="CAE0328999.1"/>
    </source>
</evidence>
<evidence type="ECO:0000256" key="3">
    <source>
        <dbReference type="ARBA" id="ARBA00022525"/>
    </source>
</evidence>
<evidence type="ECO:0008006" key="9">
    <source>
        <dbReference type="Google" id="ProtNLM"/>
    </source>
</evidence>
<evidence type="ECO:0000256" key="2">
    <source>
        <dbReference type="ARBA" id="ARBA00008234"/>
    </source>
</evidence>
<comment type="similarity">
    <text evidence="2">Belongs to the acid sphingomyelinase family.</text>
</comment>
<dbReference type="PANTHER" id="PTHR10340">
    <property type="entry name" value="SPHINGOMYELIN PHOSPHODIESTERASE"/>
    <property type="match status" value="1"/>
</dbReference>
<dbReference type="GO" id="GO:0016787">
    <property type="term" value="F:hydrolase activity"/>
    <property type="evidence" value="ECO:0007669"/>
    <property type="project" value="UniProtKB-KW"/>
</dbReference>
<evidence type="ECO:0000259" key="6">
    <source>
        <dbReference type="Pfam" id="PF00149"/>
    </source>
</evidence>
<keyword evidence="4" id="KW-0378">Hydrolase</keyword>
<feature type="domain" description="Sphingomyelin phosphodiesterase C-terminal" evidence="7">
    <location>
        <begin position="187"/>
        <end position="259"/>
    </location>
</feature>
<dbReference type="InterPro" id="IPR029052">
    <property type="entry name" value="Metallo-depent_PP-like"/>
</dbReference>
<keyword evidence="5" id="KW-0325">Glycoprotein</keyword>
<gene>
    <name evidence="8" type="ORF">SINC0208_LOCUS9627</name>
</gene>
<dbReference type="SUPFAM" id="SSF56300">
    <property type="entry name" value="Metallo-dependent phosphatases"/>
    <property type="match status" value="1"/>
</dbReference>
<evidence type="ECO:0000256" key="4">
    <source>
        <dbReference type="ARBA" id="ARBA00022801"/>
    </source>
</evidence>
<organism evidence="8">
    <name type="scientific">Strombidium inclinatum</name>
    <dbReference type="NCBI Taxonomy" id="197538"/>
    <lineage>
        <taxon>Eukaryota</taxon>
        <taxon>Sar</taxon>
        <taxon>Alveolata</taxon>
        <taxon>Ciliophora</taxon>
        <taxon>Intramacronucleata</taxon>
        <taxon>Spirotrichea</taxon>
        <taxon>Oligotrichia</taxon>
        <taxon>Strombidiidae</taxon>
        <taxon>Strombidium</taxon>
    </lineage>
</organism>
<sequence length="333" mass="38349">MLKDSFSDANVSIPVFPIQGNHDTWPVNVQDFSTPNSNYAINHLKDSWTSEGWLTEDEYTEFQQYGYYTKPLPFNSKGKVIAVNMQACNNMNWWLFANRNDPGGEIAWLEAQLSQIEQDEGFALVIAHIPSRDCLHEFGLRFHALMDRYQHIVRYSSYGHTHSEEIFLTMGMNSTDPIGFNFLSGSVTSGDSRNPGFSMVEYDEEFMVPLNIHTYYMNLTEANANPSAPLEWNELHDYLDEYRLPDLSPSSIKDLTQRMYDNADLAGLYEYNKAKGGRPYKPGQEHDKSFLCLQGSETFEVKDCFGQPHINLKSKNPTDIFEFLTQYWIKVDN</sequence>
<dbReference type="AlphaFoldDB" id="A0A7S3IP58"/>
<evidence type="ECO:0000259" key="7">
    <source>
        <dbReference type="Pfam" id="PF19272"/>
    </source>
</evidence>
<accession>A0A7S3IP58</accession>
<dbReference type="InterPro" id="IPR045473">
    <property type="entry name" value="ASM_C"/>
</dbReference>
<dbReference type="EMBL" id="HBIH01024097">
    <property type="protein sequence ID" value="CAE0328999.1"/>
    <property type="molecule type" value="Transcribed_RNA"/>
</dbReference>
<evidence type="ECO:0000256" key="5">
    <source>
        <dbReference type="ARBA" id="ARBA00023180"/>
    </source>
</evidence>
<dbReference type="Gene3D" id="3.60.21.10">
    <property type="match status" value="1"/>
</dbReference>
<keyword evidence="3" id="KW-0964">Secreted</keyword>
<dbReference type="Pfam" id="PF00149">
    <property type="entry name" value="Metallophos"/>
    <property type="match status" value="1"/>
</dbReference>
<reference evidence="8" key="1">
    <citation type="submission" date="2021-01" db="EMBL/GenBank/DDBJ databases">
        <authorList>
            <person name="Corre E."/>
            <person name="Pelletier E."/>
            <person name="Niang G."/>
            <person name="Scheremetjew M."/>
            <person name="Finn R."/>
            <person name="Kale V."/>
            <person name="Holt S."/>
            <person name="Cochrane G."/>
            <person name="Meng A."/>
            <person name="Brown T."/>
            <person name="Cohen L."/>
        </authorList>
    </citation>
    <scope>NUCLEOTIDE SEQUENCE</scope>
    <source>
        <strain evidence="8">S3</strain>
    </source>
</reference>
<evidence type="ECO:0000256" key="1">
    <source>
        <dbReference type="ARBA" id="ARBA00004613"/>
    </source>
</evidence>
<name>A0A7S3IP58_9SPIT</name>
<dbReference type="InterPro" id="IPR004843">
    <property type="entry name" value="Calcineurin-like_PHP"/>
</dbReference>
<dbReference type="Pfam" id="PF19272">
    <property type="entry name" value="ASMase_C"/>
    <property type="match status" value="1"/>
</dbReference>